<protein>
    <submittedName>
        <fullName evidence="1">Uncharacterized protein</fullName>
    </submittedName>
</protein>
<dbReference type="AlphaFoldDB" id="A0AAE1DNJ1"/>
<evidence type="ECO:0000313" key="1">
    <source>
        <dbReference type="EMBL" id="KAK3777331.1"/>
    </source>
</evidence>
<comment type="caution">
    <text evidence="1">The sequence shown here is derived from an EMBL/GenBank/DDBJ whole genome shotgun (WGS) entry which is preliminary data.</text>
</comment>
<gene>
    <name evidence="1" type="ORF">RRG08_004730</name>
</gene>
<proteinExistence type="predicted"/>
<reference evidence="1" key="1">
    <citation type="journal article" date="2023" name="G3 (Bethesda)">
        <title>A reference genome for the long-term kleptoplast-retaining sea slug Elysia crispata morphotype clarki.</title>
        <authorList>
            <person name="Eastman K.E."/>
            <person name="Pendleton A.L."/>
            <person name="Shaikh M.A."/>
            <person name="Suttiyut T."/>
            <person name="Ogas R."/>
            <person name="Tomko P."/>
            <person name="Gavelis G."/>
            <person name="Widhalm J.R."/>
            <person name="Wisecaver J.H."/>
        </authorList>
    </citation>
    <scope>NUCLEOTIDE SEQUENCE</scope>
    <source>
        <strain evidence="1">ECLA1</strain>
    </source>
</reference>
<dbReference type="EMBL" id="JAWDGP010003088">
    <property type="protein sequence ID" value="KAK3777331.1"/>
    <property type="molecule type" value="Genomic_DNA"/>
</dbReference>
<evidence type="ECO:0000313" key="2">
    <source>
        <dbReference type="Proteomes" id="UP001283361"/>
    </source>
</evidence>
<name>A0AAE1DNJ1_9GAST</name>
<sequence length="84" mass="9538">SGAHTIGDTNWFSINLERTCNWFSINPEGTSNWFSINLERTSQVTQTGSQSIWSAHLRLMENQFISPEMCAPDLWITSSMCPPE</sequence>
<accession>A0AAE1DNJ1</accession>
<keyword evidence="2" id="KW-1185">Reference proteome</keyword>
<organism evidence="1 2">
    <name type="scientific">Elysia crispata</name>
    <name type="common">lettuce slug</name>
    <dbReference type="NCBI Taxonomy" id="231223"/>
    <lineage>
        <taxon>Eukaryota</taxon>
        <taxon>Metazoa</taxon>
        <taxon>Spiralia</taxon>
        <taxon>Lophotrochozoa</taxon>
        <taxon>Mollusca</taxon>
        <taxon>Gastropoda</taxon>
        <taxon>Heterobranchia</taxon>
        <taxon>Euthyneura</taxon>
        <taxon>Panpulmonata</taxon>
        <taxon>Sacoglossa</taxon>
        <taxon>Placobranchoidea</taxon>
        <taxon>Plakobranchidae</taxon>
        <taxon>Elysia</taxon>
    </lineage>
</organism>
<dbReference type="Proteomes" id="UP001283361">
    <property type="component" value="Unassembled WGS sequence"/>
</dbReference>
<feature type="non-terminal residue" evidence="1">
    <location>
        <position position="84"/>
    </location>
</feature>